<dbReference type="GO" id="GO:0016747">
    <property type="term" value="F:acyltransferase activity, transferring groups other than amino-acyl groups"/>
    <property type="evidence" value="ECO:0007669"/>
    <property type="project" value="InterPro"/>
</dbReference>
<reference evidence="2" key="1">
    <citation type="submission" date="2018-05" db="EMBL/GenBank/DDBJ databases">
        <authorList>
            <person name="Lanie J.A."/>
            <person name="Ng W.-L."/>
            <person name="Kazmierczak K.M."/>
            <person name="Andrzejewski T.M."/>
            <person name="Davidsen T.M."/>
            <person name="Wayne K.J."/>
            <person name="Tettelin H."/>
            <person name="Glass J.I."/>
            <person name="Rusch D."/>
            <person name="Podicherti R."/>
            <person name="Tsui H.-C.T."/>
            <person name="Winkler M.E."/>
        </authorList>
    </citation>
    <scope>NUCLEOTIDE SEQUENCE</scope>
</reference>
<name>A0A381NK59_9ZZZZ</name>
<protein>
    <recommendedName>
        <fullName evidence="1">N-acetyltransferase domain-containing protein</fullName>
    </recommendedName>
</protein>
<dbReference type="SUPFAM" id="SSF55729">
    <property type="entry name" value="Acyl-CoA N-acyltransferases (Nat)"/>
    <property type="match status" value="1"/>
</dbReference>
<evidence type="ECO:0000259" key="1">
    <source>
        <dbReference type="PROSITE" id="PS51186"/>
    </source>
</evidence>
<dbReference type="InterPro" id="IPR000182">
    <property type="entry name" value="GNAT_dom"/>
</dbReference>
<evidence type="ECO:0000313" key="2">
    <source>
        <dbReference type="EMBL" id="SUZ54504.1"/>
    </source>
</evidence>
<accession>A0A381NK59</accession>
<proteinExistence type="predicted"/>
<feature type="domain" description="N-acetyltransferase" evidence="1">
    <location>
        <begin position="4"/>
        <end position="164"/>
    </location>
</feature>
<dbReference type="PROSITE" id="PS51186">
    <property type="entry name" value="GNAT"/>
    <property type="match status" value="1"/>
</dbReference>
<dbReference type="AlphaFoldDB" id="A0A381NK59"/>
<dbReference type="CDD" id="cd04301">
    <property type="entry name" value="NAT_SF"/>
    <property type="match status" value="1"/>
</dbReference>
<dbReference type="EMBL" id="UINC01000391">
    <property type="protein sequence ID" value="SUZ54504.1"/>
    <property type="molecule type" value="Genomic_DNA"/>
</dbReference>
<sequence>MNKVIFRIAKTEAEIQQCFSIRYSVFVVEQKMFKKTDQDEFDNNAIHLAAIDSDDGNVISTVRCYKVGDNIWYGSRLAVPKEYRNHHSRIGVKLCKLAEKTVAEHGAKQFLAYIQIKNVRFFEGLRWRKIDTPIMHLGVQHQLMEASLLGINKKSEISIQRKIQPVYVPD</sequence>
<dbReference type="Gene3D" id="3.40.630.30">
    <property type="match status" value="1"/>
</dbReference>
<organism evidence="2">
    <name type="scientific">marine metagenome</name>
    <dbReference type="NCBI Taxonomy" id="408172"/>
    <lineage>
        <taxon>unclassified sequences</taxon>
        <taxon>metagenomes</taxon>
        <taxon>ecological metagenomes</taxon>
    </lineage>
</organism>
<dbReference type="Pfam" id="PF00583">
    <property type="entry name" value="Acetyltransf_1"/>
    <property type="match status" value="1"/>
</dbReference>
<gene>
    <name evidence="2" type="ORF">METZ01_LOCUS7358</name>
</gene>
<dbReference type="NCBIfam" id="TIGR04045">
    <property type="entry name" value="MSMEG_0567_GNAT"/>
    <property type="match status" value="1"/>
</dbReference>
<dbReference type="InterPro" id="IPR016181">
    <property type="entry name" value="Acyl_CoA_acyltransferase"/>
</dbReference>
<dbReference type="InterPro" id="IPR024035">
    <property type="entry name" value="MSMEG_0567_GNAT"/>
</dbReference>